<evidence type="ECO:0000256" key="13">
    <source>
        <dbReference type="RuleBase" id="RU363109"/>
    </source>
</evidence>
<evidence type="ECO:0000256" key="5">
    <source>
        <dbReference type="ARBA" id="ARBA00022516"/>
    </source>
</evidence>
<dbReference type="EMBL" id="LR746275">
    <property type="protein sequence ID" value="CAA7406302.1"/>
    <property type="molecule type" value="Genomic_DNA"/>
</dbReference>
<keyword evidence="7 13" id="KW-0276">Fatty acid metabolism</keyword>
<dbReference type="GO" id="GO:0005789">
    <property type="term" value="C:endoplasmic reticulum membrane"/>
    <property type="evidence" value="ECO:0007669"/>
    <property type="project" value="UniProtKB-SubCell"/>
</dbReference>
<dbReference type="InterPro" id="IPR007482">
    <property type="entry name" value="Tyr_Pase-like_PTPLA"/>
</dbReference>
<evidence type="ECO:0000256" key="2">
    <source>
        <dbReference type="ARBA" id="ARBA00005194"/>
    </source>
</evidence>
<comment type="catalytic activity">
    <reaction evidence="13">
        <text>a very-long-chain (3R)-3-hydroxyacyl-CoA = a very-long-chain (2E)-enoyl-CoA + H2O</text>
        <dbReference type="Rhea" id="RHEA:45812"/>
        <dbReference type="ChEBI" id="CHEBI:15377"/>
        <dbReference type="ChEBI" id="CHEBI:83728"/>
        <dbReference type="ChEBI" id="CHEBI:85440"/>
        <dbReference type="EC" id="4.2.1.134"/>
    </reaction>
</comment>
<dbReference type="AlphaFoldDB" id="A0A7I8L933"/>
<dbReference type="EC" id="4.2.1.134" evidence="4 13"/>
<proteinExistence type="inferred from homology"/>
<evidence type="ECO:0000256" key="12">
    <source>
        <dbReference type="ARBA" id="ARBA00023239"/>
    </source>
</evidence>
<keyword evidence="5 13" id="KW-0444">Lipid biosynthesis</keyword>
<dbReference type="GO" id="GO:0030497">
    <property type="term" value="P:fatty acid elongation"/>
    <property type="evidence" value="ECO:0007669"/>
    <property type="project" value="TreeGrafter"/>
</dbReference>
<evidence type="ECO:0000256" key="8">
    <source>
        <dbReference type="ARBA" id="ARBA00022989"/>
    </source>
</evidence>
<dbReference type="UniPathway" id="UPA00094"/>
<keyword evidence="11 13" id="KW-0275">Fatty acid biosynthesis</keyword>
<sequence>MSRAVRLYLLAYNSAQSIGWAIALTRIISSCLSSKSIHGAYAAAGDLICILQTASFLEVLHAAVGIVPSGVLLSLMQWGGRTHFLLAIVRRIEEVQELPSVFITFVAWSISEVIRYPHFALTGLGFKPHWLIYLRYTAFIVLYPAGLGPGEMLLMYRSLPFIKEKALYSSFFAPFPFTYHTFVTVLLLSYPVMWLKLYLHLFKQRRAKLGRRRPKKD</sequence>
<dbReference type="GO" id="GO:0030148">
    <property type="term" value="P:sphingolipid biosynthetic process"/>
    <property type="evidence" value="ECO:0007669"/>
    <property type="project" value="TreeGrafter"/>
</dbReference>
<feature type="transmembrane region" description="Helical" evidence="13">
    <location>
        <begin position="177"/>
        <end position="199"/>
    </location>
</feature>
<reference evidence="14" key="1">
    <citation type="submission" date="2020-02" db="EMBL/GenBank/DDBJ databases">
        <authorList>
            <person name="Scholz U."/>
            <person name="Mascher M."/>
            <person name="Fiebig A."/>
        </authorList>
    </citation>
    <scope>NUCLEOTIDE SEQUENCE</scope>
</reference>
<evidence type="ECO:0000256" key="10">
    <source>
        <dbReference type="ARBA" id="ARBA00023136"/>
    </source>
</evidence>
<dbReference type="OrthoDB" id="46988at2759"/>
<comment type="function">
    <text evidence="13">Catalyzes the third of the four reactions of the long-chain fatty acids elongation cycle. This endoplasmic reticulum-bound enzymatic process, allows the addition of two carbons to the chain of long- and very long-chain fatty acids/VLCFAs per cycle. This enzyme catalyzes the dehydration of the 3-hydroxyacyl-CoA intermediate into trans-2,3-enoyl-CoA, within each cycle of fatty acid elongation. Thereby, it participates to the production of VLCFAs of different chain lengths that are involved in multiple biological processes as precursors of membrane lipids and lipid mediators.</text>
</comment>
<evidence type="ECO:0000256" key="6">
    <source>
        <dbReference type="ARBA" id="ARBA00022692"/>
    </source>
</evidence>
<dbReference type="GO" id="GO:0042761">
    <property type="term" value="P:very long-chain fatty acid biosynthetic process"/>
    <property type="evidence" value="ECO:0007669"/>
    <property type="project" value="TreeGrafter"/>
</dbReference>
<comment type="similarity">
    <text evidence="3 13">Belongs to the very long-chain fatty acids dehydratase HACD family.</text>
</comment>
<gene>
    <name evidence="14" type="ORF">SI8410_12016980</name>
</gene>
<evidence type="ECO:0000256" key="11">
    <source>
        <dbReference type="ARBA" id="ARBA00023160"/>
    </source>
</evidence>
<comment type="caution">
    <text evidence="13">Lacks conserved residue(s) required for the propagation of feature annotation.</text>
</comment>
<keyword evidence="8 13" id="KW-1133">Transmembrane helix</keyword>
<keyword evidence="6 13" id="KW-0812">Transmembrane</keyword>
<comment type="pathway">
    <text evidence="2 13">Lipid metabolism; fatty acid biosynthesis.</text>
</comment>
<dbReference type="PANTHER" id="PTHR11035:SF35">
    <property type="entry name" value="VERY-LONG-CHAIN (3R)-3-HYDROXYACYL-COA DEHYDRATASE"/>
    <property type="match status" value="1"/>
</dbReference>
<name>A0A7I8L933_SPIIN</name>
<accession>A0A7I8L933</accession>
<dbReference type="PANTHER" id="PTHR11035">
    <property type="entry name" value="VERY-LONG-CHAIN (3R)-3-HYDROXYACYL-COA DEHYDRATASE"/>
    <property type="match status" value="1"/>
</dbReference>
<evidence type="ECO:0000256" key="4">
    <source>
        <dbReference type="ARBA" id="ARBA00013122"/>
    </source>
</evidence>
<keyword evidence="12 13" id="KW-0456">Lyase</keyword>
<evidence type="ECO:0000313" key="14">
    <source>
        <dbReference type="EMBL" id="CAA7406302.1"/>
    </source>
</evidence>
<comment type="subcellular location">
    <subcellularLocation>
        <location evidence="13">Endoplasmic reticulum membrane</location>
        <topology evidence="13">Multi-pass membrane protein</topology>
    </subcellularLocation>
    <subcellularLocation>
        <location evidence="1">Membrane</location>
        <topology evidence="1">Multi-pass membrane protein</topology>
    </subcellularLocation>
</comment>
<dbReference type="GO" id="GO:0102158">
    <property type="term" value="F:very-long-chain (3R)-3-hydroxyacyl-CoA dehydratase activity"/>
    <property type="evidence" value="ECO:0007669"/>
    <property type="project" value="UniProtKB-EC"/>
</dbReference>
<protein>
    <recommendedName>
        <fullName evidence="4 13">Very-long-chain (3R)-3-hydroxyacyl-CoA dehydratase</fullName>
        <ecNumber evidence="4 13">4.2.1.134</ecNumber>
    </recommendedName>
</protein>
<keyword evidence="15" id="KW-1185">Reference proteome</keyword>
<evidence type="ECO:0000256" key="7">
    <source>
        <dbReference type="ARBA" id="ARBA00022832"/>
    </source>
</evidence>
<evidence type="ECO:0000313" key="15">
    <source>
        <dbReference type="Proteomes" id="UP000663760"/>
    </source>
</evidence>
<keyword evidence="10 13" id="KW-0472">Membrane</keyword>
<organism evidence="14 15">
    <name type="scientific">Spirodela intermedia</name>
    <name type="common">Intermediate duckweed</name>
    <dbReference type="NCBI Taxonomy" id="51605"/>
    <lineage>
        <taxon>Eukaryota</taxon>
        <taxon>Viridiplantae</taxon>
        <taxon>Streptophyta</taxon>
        <taxon>Embryophyta</taxon>
        <taxon>Tracheophyta</taxon>
        <taxon>Spermatophyta</taxon>
        <taxon>Magnoliopsida</taxon>
        <taxon>Liliopsida</taxon>
        <taxon>Araceae</taxon>
        <taxon>Lemnoideae</taxon>
        <taxon>Spirodela</taxon>
    </lineage>
</organism>
<dbReference type="Pfam" id="PF04387">
    <property type="entry name" value="PTPLA"/>
    <property type="match status" value="1"/>
</dbReference>
<dbReference type="Proteomes" id="UP000663760">
    <property type="component" value="Chromosome 12"/>
</dbReference>
<feature type="transmembrane region" description="Helical" evidence="13">
    <location>
        <begin position="136"/>
        <end position="157"/>
    </location>
</feature>
<keyword evidence="9 13" id="KW-0443">Lipid metabolism</keyword>
<evidence type="ECO:0000256" key="9">
    <source>
        <dbReference type="ARBA" id="ARBA00023098"/>
    </source>
</evidence>
<keyword evidence="13" id="KW-0256">Endoplasmic reticulum</keyword>
<evidence type="ECO:0000256" key="3">
    <source>
        <dbReference type="ARBA" id="ARBA00007811"/>
    </source>
</evidence>
<evidence type="ECO:0000256" key="1">
    <source>
        <dbReference type="ARBA" id="ARBA00004141"/>
    </source>
</evidence>